<protein>
    <submittedName>
        <fullName evidence="2">CAAX amino terminal protease self-immunity</fullName>
    </submittedName>
</protein>
<dbReference type="Pfam" id="PF02517">
    <property type="entry name" value="Rce1-like"/>
    <property type="match status" value="1"/>
</dbReference>
<dbReference type="PANTHER" id="PTHR36435:SF1">
    <property type="entry name" value="CAAX AMINO TERMINAL PROTEASE FAMILY PROTEIN"/>
    <property type="match status" value="1"/>
</dbReference>
<name>A0A0U4WJM0_9BACL</name>
<dbReference type="Proteomes" id="UP000217696">
    <property type="component" value="Chromosome"/>
</dbReference>
<keyword evidence="3" id="KW-1185">Reference proteome</keyword>
<dbReference type="OrthoDB" id="9782250at2"/>
<dbReference type="InterPro" id="IPR003675">
    <property type="entry name" value="Rce1/LyrA-like_dom"/>
</dbReference>
<dbReference type="PANTHER" id="PTHR36435">
    <property type="entry name" value="SLR1288 PROTEIN"/>
    <property type="match status" value="1"/>
</dbReference>
<keyword evidence="2" id="KW-0378">Hydrolase</keyword>
<proteinExistence type="predicted"/>
<dbReference type="EMBL" id="AP017312">
    <property type="protein sequence ID" value="BAU28729.1"/>
    <property type="molecule type" value="Genomic_DNA"/>
</dbReference>
<dbReference type="GO" id="GO:0080120">
    <property type="term" value="P:CAAX-box protein maturation"/>
    <property type="evidence" value="ECO:0007669"/>
    <property type="project" value="UniProtKB-ARBA"/>
</dbReference>
<dbReference type="InterPro" id="IPR052710">
    <property type="entry name" value="CAAX_protease"/>
</dbReference>
<evidence type="ECO:0000313" key="3">
    <source>
        <dbReference type="Proteomes" id="UP000217696"/>
    </source>
</evidence>
<dbReference type="GO" id="GO:0004175">
    <property type="term" value="F:endopeptidase activity"/>
    <property type="evidence" value="ECO:0007669"/>
    <property type="project" value="UniProtKB-ARBA"/>
</dbReference>
<accession>A0A0U4WJM0</accession>
<dbReference type="KEGG" id="asoc:CB4_02904"/>
<evidence type="ECO:0000259" key="1">
    <source>
        <dbReference type="Pfam" id="PF02517"/>
    </source>
</evidence>
<dbReference type="AlphaFoldDB" id="A0A0U4WJM0"/>
<sequence length="235" mass="26359">MREDVTFLRELSTIHTESTKMGWHIFWSVILTYIAFTIITAVLTAIVGGITSTAFAYSLLTGSVGQFLDACVVFSIVVLYRDVRVSIVQSIRFSALRQPSTYFYITLGFGCLYIISFLMIEFWQFETTAANPVNMQRHTAGGWQEVFWLIALIIVGPVKEEVMFRGFLYRVVANRLYPVAGLFGSSVLFGIMHPGYPVSSVLAGVVFGLLYQRTNSLAAPILLHMSWNAYVIFST</sequence>
<gene>
    <name evidence="2" type="ORF">CB4_02904</name>
</gene>
<evidence type="ECO:0000313" key="2">
    <source>
        <dbReference type="EMBL" id="BAU28729.1"/>
    </source>
</evidence>
<organism evidence="2 3">
    <name type="scientific">Aneurinibacillus soli</name>
    <dbReference type="NCBI Taxonomy" id="1500254"/>
    <lineage>
        <taxon>Bacteria</taxon>
        <taxon>Bacillati</taxon>
        <taxon>Bacillota</taxon>
        <taxon>Bacilli</taxon>
        <taxon>Bacillales</taxon>
        <taxon>Paenibacillaceae</taxon>
        <taxon>Aneurinibacillus group</taxon>
        <taxon>Aneurinibacillus</taxon>
    </lineage>
</organism>
<feature type="domain" description="CAAX prenyl protease 2/Lysostaphin resistance protein A-like" evidence="1">
    <location>
        <begin position="143"/>
        <end position="229"/>
    </location>
</feature>
<keyword evidence="2" id="KW-0645">Protease</keyword>
<dbReference type="GO" id="GO:0006508">
    <property type="term" value="P:proteolysis"/>
    <property type="evidence" value="ECO:0007669"/>
    <property type="project" value="UniProtKB-KW"/>
</dbReference>
<reference evidence="2 3" key="1">
    <citation type="submission" date="2015-12" db="EMBL/GenBank/DDBJ databases">
        <title>Genome sequence of Aneurinibacillus soli.</title>
        <authorList>
            <person name="Lee J.S."/>
            <person name="Lee K.C."/>
            <person name="Kim K.K."/>
            <person name="Lee B.W."/>
        </authorList>
    </citation>
    <scope>NUCLEOTIDE SEQUENCE [LARGE SCALE GENOMIC DNA]</scope>
    <source>
        <strain evidence="2 3">CB4</strain>
    </source>
</reference>